<feature type="domain" description="PAS" evidence="8">
    <location>
        <begin position="129"/>
        <end position="182"/>
    </location>
</feature>
<dbReference type="Gene3D" id="1.10.8.60">
    <property type="match status" value="1"/>
</dbReference>
<dbReference type="Pfam" id="PF13188">
    <property type="entry name" value="PAS_8"/>
    <property type="match status" value="1"/>
</dbReference>
<reference evidence="10 11" key="1">
    <citation type="submission" date="2017-12" db="EMBL/GenBank/DDBJ databases">
        <title>Taxonomic description and draft genome of Pradoshia cofamensis Gen. nov., sp. nov., a thermotolerant bacillale isolated from anterior gut of earthworm Eisenia fetida.</title>
        <authorList>
            <person name="Saha T."/>
            <person name="Chakraborty R."/>
        </authorList>
    </citation>
    <scope>NUCLEOTIDE SEQUENCE [LARGE SCALE GENOMIC DNA]</scope>
    <source>
        <strain evidence="10 11">EAG3</strain>
    </source>
</reference>
<dbReference type="FunFam" id="3.40.50.300:FF:000006">
    <property type="entry name" value="DNA-binding transcriptional regulator NtrC"/>
    <property type="match status" value="1"/>
</dbReference>
<proteinExistence type="predicted"/>
<evidence type="ECO:0000256" key="4">
    <source>
        <dbReference type="ARBA" id="ARBA00023125"/>
    </source>
</evidence>
<dbReference type="GO" id="GO:0006355">
    <property type="term" value="P:regulation of DNA-templated transcription"/>
    <property type="evidence" value="ECO:0007669"/>
    <property type="project" value="InterPro"/>
</dbReference>
<dbReference type="PROSITE" id="PS00688">
    <property type="entry name" value="SIGMA54_INTERACT_3"/>
    <property type="match status" value="1"/>
</dbReference>
<gene>
    <name evidence="10" type="ORF">CYL18_04305</name>
</gene>
<dbReference type="InterPro" id="IPR003593">
    <property type="entry name" value="AAA+_ATPase"/>
</dbReference>
<name>A0A2S7N4Z5_9BACI</name>
<dbReference type="InterPro" id="IPR000014">
    <property type="entry name" value="PAS"/>
</dbReference>
<organism evidence="10 11">
    <name type="scientific">Pradoshia eiseniae</name>
    <dbReference type="NCBI Taxonomy" id="2064768"/>
    <lineage>
        <taxon>Bacteria</taxon>
        <taxon>Bacillati</taxon>
        <taxon>Bacillota</taxon>
        <taxon>Bacilli</taxon>
        <taxon>Bacillales</taxon>
        <taxon>Bacillaceae</taxon>
        <taxon>Pradoshia</taxon>
    </lineage>
</organism>
<dbReference type="InterPro" id="IPR058031">
    <property type="entry name" value="AAA_lid_NorR"/>
</dbReference>
<dbReference type="PANTHER" id="PTHR32071">
    <property type="entry name" value="TRANSCRIPTIONAL REGULATORY PROTEIN"/>
    <property type="match status" value="1"/>
</dbReference>
<dbReference type="Pfam" id="PF00571">
    <property type="entry name" value="CBS"/>
    <property type="match status" value="1"/>
</dbReference>
<keyword evidence="4" id="KW-0238">DNA-binding</keyword>
<evidence type="ECO:0000256" key="5">
    <source>
        <dbReference type="ARBA" id="ARBA00023163"/>
    </source>
</evidence>
<keyword evidence="6" id="KW-0129">CBS domain</keyword>
<dbReference type="PROSITE" id="PS50112">
    <property type="entry name" value="PAS"/>
    <property type="match status" value="1"/>
</dbReference>
<dbReference type="InterPro" id="IPR002078">
    <property type="entry name" value="Sigma_54_int"/>
</dbReference>
<dbReference type="AlphaFoldDB" id="A0A2S7N4Z5"/>
<dbReference type="CDD" id="cd02205">
    <property type="entry name" value="CBS_pair_SF"/>
    <property type="match status" value="1"/>
</dbReference>
<evidence type="ECO:0000313" key="10">
    <source>
        <dbReference type="EMBL" id="PQD97104.1"/>
    </source>
</evidence>
<dbReference type="OrthoDB" id="9771372at2"/>
<keyword evidence="2" id="KW-0067">ATP-binding</keyword>
<sequence length="693" mass="78680">MKSVKDIMSPLEHCLSPTNTLEEAINIMYSQKWNTVPVTNHSGKLIGVFTRSSMYQMILSDVSKDTPISDYIKKAVGTVLEDVDSELLETMIAKSRVGTGIIINKSGKPVGLFTKANAVMNYVKETQILKSQLEKVMDTSNLGAIMTNEQGKIIFANEKCAEMIGRPMNEIIGEDMEAFIPPFSKRDDKRESHFPLVLYKQHYIVRLSKYSIDEEKEGYIALFQNVSELEKLSAELESQKKWETLLKSVIHNAYDGLVMINEAEEITFISPSLTELFELEQGLKEKTKIDMVLPHLKLSQVMNTGVAEVSDFMEVKGINYLVHRIPVYQGEKIIGAIGKIVYRQLHEVREAFKSAEDGQKETSKREGMEKSRFTFNEILSNDKQMDKLIRSGIKAAKSKTTILIYGESGTGKELFAHALHSSSMNSKGPFITVNCAAIPEHLLESEFFGYEDGAFTGAKHKGKIGKFDMAHGGTLFLDEIGDMSLSIQAKLLRVLQEREFYRVGGTERIKVDVRIITATNRPLEKMVAEGTFREDLFYRLNVISFEIPPLRKRKKDILLLSESFIQEFNRQNGTSITGWEPLFEQAIMDYDWPGNIRELRNVWERAMIFAENGKVRLEDLPDYVLKKAGYDIFLQEEEEVSELPLLEKAEQFAIQRALEISGGNKSKACILLGISRSVLYDKLKKYKMPLLKE</sequence>
<dbReference type="Proteomes" id="UP000239663">
    <property type="component" value="Unassembled WGS sequence"/>
</dbReference>
<evidence type="ECO:0000313" key="11">
    <source>
        <dbReference type="Proteomes" id="UP000239663"/>
    </source>
</evidence>
<dbReference type="InterPro" id="IPR027417">
    <property type="entry name" value="P-loop_NTPase"/>
</dbReference>
<dbReference type="Pfam" id="PF02954">
    <property type="entry name" value="HTH_8"/>
    <property type="match status" value="1"/>
</dbReference>
<feature type="domain" description="Sigma-54 factor interaction" evidence="7">
    <location>
        <begin position="378"/>
        <end position="608"/>
    </location>
</feature>
<dbReference type="SUPFAM" id="SSF46689">
    <property type="entry name" value="Homeodomain-like"/>
    <property type="match status" value="1"/>
</dbReference>
<dbReference type="InterPro" id="IPR025944">
    <property type="entry name" value="Sigma_54_int_dom_CS"/>
</dbReference>
<dbReference type="PROSITE" id="PS50045">
    <property type="entry name" value="SIGMA54_INTERACT_4"/>
    <property type="match status" value="1"/>
</dbReference>
<dbReference type="Gene3D" id="3.10.580.10">
    <property type="entry name" value="CBS-domain"/>
    <property type="match status" value="1"/>
</dbReference>
<dbReference type="InterPro" id="IPR002197">
    <property type="entry name" value="HTH_Fis"/>
</dbReference>
<dbReference type="GO" id="GO:0005524">
    <property type="term" value="F:ATP binding"/>
    <property type="evidence" value="ECO:0007669"/>
    <property type="project" value="UniProtKB-KW"/>
</dbReference>
<dbReference type="InterPro" id="IPR046342">
    <property type="entry name" value="CBS_dom_sf"/>
</dbReference>
<dbReference type="Gene3D" id="3.30.450.20">
    <property type="entry name" value="PAS domain"/>
    <property type="match status" value="2"/>
</dbReference>
<dbReference type="PROSITE" id="PS00676">
    <property type="entry name" value="SIGMA54_INTERACT_2"/>
    <property type="match status" value="1"/>
</dbReference>
<dbReference type="Gene3D" id="1.10.10.60">
    <property type="entry name" value="Homeodomain-like"/>
    <property type="match status" value="1"/>
</dbReference>
<keyword evidence="5" id="KW-0804">Transcription</keyword>
<dbReference type="PRINTS" id="PR01590">
    <property type="entry name" value="HTHFIS"/>
</dbReference>
<dbReference type="InterPro" id="IPR000644">
    <property type="entry name" value="CBS_dom"/>
</dbReference>
<dbReference type="Gene3D" id="3.40.50.300">
    <property type="entry name" value="P-loop containing nucleotide triphosphate hydrolases"/>
    <property type="match status" value="1"/>
</dbReference>
<feature type="domain" description="CBS" evidence="9">
    <location>
        <begin position="8"/>
        <end position="66"/>
    </location>
</feature>
<keyword evidence="1" id="KW-0547">Nucleotide-binding</keyword>
<dbReference type="SMART" id="SM00382">
    <property type="entry name" value="AAA"/>
    <property type="match status" value="1"/>
</dbReference>
<dbReference type="InterPro" id="IPR025662">
    <property type="entry name" value="Sigma_54_int_dom_ATP-bd_1"/>
</dbReference>
<dbReference type="InterPro" id="IPR035965">
    <property type="entry name" value="PAS-like_dom_sf"/>
</dbReference>
<evidence type="ECO:0000256" key="6">
    <source>
        <dbReference type="PROSITE-ProRule" id="PRU00703"/>
    </source>
</evidence>
<evidence type="ECO:0000256" key="2">
    <source>
        <dbReference type="ARBA" id="ARBA00022840"/>
    </source>
</evidence>
<evidence type="ECO:0000259" key="7">
    <source>
        <dbReference type="PROSITE" id="PS50045"/>
    </source>
</evidence>
<dbReference type="SUPFAM" id="SSF55785">
    <property type="entry name" value="PYP-like sensor domain (PAS domain)"/>
    <property type="match status" value="1"/>
</dbReference>
<protein>
    <submittedName>
        <fullName evidence="10">Sigma-54-dependent Fis family transcriptional regulator</fullName>
    </submittedName>
</protein>
<evidence type="ECO:0000259" key="8">
    <source>
        <dbReference type="PROSITE" id="PS50112"/>
    </source>
</evidence>
<dbReference type="PANTHER" id="PTHR32071:SF57">
    <property type="entry name" value="C4-DICARBOXYLATE TRANSPORT TRANSCRIPTIONAL REGULATORY PROTEIN DCTD"/>
    <property type="match status" value="1"/>
</dbReference>
<dbReference type="Pfam" id="PF00158">
    <property type="entry name" value="Sigma54_activat"/>
    <property type="match status" value="1"/>
</dbReference>
<dbReference type="SUPFAM" id="SSF52540">
    <property type="entry name" value="P-loop containing nucleoside triphosphate hydrolases"/>
    <property type="match status" value="1"/>
</dbReference>
<dbReference type="InterPro" id="IPR009057">
    <property type="entry name" value="Homeodomain-like_sf"/>
</dbReference>
<evidence type="ECO:0000256" key="1">
    <source>
        <dbReference type="ARBA" id="ARBA00022741"/>
    </source>
</evidence>
<dbReference type="Pfam" id="PF25601">
    <property type="entry name" value="AAA_lid_14"/>
    <property type="match status" value="1"/>
</dbReference>
<evidence type="ECO:0000256" key="3">
    <source>
        <dbReference type="ARBA" id="ARBA00023015"/>
    </source>
</evidence>
<dbReference type="CDD" id="cd00009">
    <property type="entry name" value="AAA"/>
    <property type="match status" value="1"/>
</dbReference>
<keyword evidence="3" id="KW-0805">Transcription regulation</keyword>
<dbReference type="CDD" id="cd00130">
    <property type="entry name" value="PAS"/>
    <property type="match status" value="1"/>
</dbReference>
<dbReference type="PROSITE" id="PS00675">
    <property type="entry name" value="SIGMA54_INTERACT_1"/>
    <property type="match status" value="1"/>
</dbReference>
<dbReference type="InterPro" id="IPR025943">
    <property type="entry name" value="Sigma_54_int_dom_ATP-bd_2"/>
</dbReference>
<dbReference type="PROSITE" id="PS51371">
    <property type="entry name" value="CBS"/>
    <property type="match status" value="1"/>
</dbReference>
<comment type="caution">
    <text evidence="10">The sequence shown here is derived from an EMBL/GenBank/DDBJ whole genome shotgun (WGS) entry which is preliminary data.</text>
</comment>
<keyword evidence="11" id="KW-1185">Reference proteome</keyword>
<dbReference type="SUPFAM" id="SSF54631">
    <property type="entry name" value="CBS-domain pair"/>
    <property type="match status" value="1"/>
</dbReference>
<dbReference type="SMART" id="SM00091">
    <property type="entry name" value="PAS"/>
    <property type="match status" value="2"/>
</dbReference>
<dbReference type="EMBL" id="PKOZ01000001">
    <property type="protein sequence ID" value="PQD97104.1"/>
    <property type="molecule type" value="Genomic_DNA"/>
</dbReference>
<evidence type="ECO:0000259" key="9">
    <source>
        <dbReference type="PROSITE" id="PS51371"/>
    </source>
</evidence>
<dbReference type="GO" id="GO:0043565">
    <property type="term" value="F:sequence-specific DNA binding"/>
    <property type="evidence" value="ECO:0007669"/>
    <property type="project" value="InterPro"/>
</dbReference>
<accession>A0A2S7N4Z5</accession>